<dbReference type="Proteomes" id="UP000254258">
    <property type="component" value="Unassembled WGS sequence"/>
</dbReference>
<evidence type="ECO:0008006" key="5">
    <source>
        <dbReference type="Google" id="ProtNLM"/>
    </source>
</evidence>
<dbReference type="EMBL" id="QRBE01000001">
    <property type="protein sequence ID" value="RDS84896.1"/>
    <property type="molecule type" value="Genomic_DNA"/>
</dbReference>
<reference evidence="3 4" key="1">
    <citation type="submission" date="2018-07" db="EMBL/GenBank/DDBJ databases">
        <title>Dyella monticola sp. nov. and Dyella psychrodurans sp. nov. isolated from monsoon evergreen broad-leaved forest soil of Dinghu Mountain, China.</title>
        <authorList>
            <person name="Gao Z."/>
            <person name="Qiu L."/>
        </authorList>
    </citation>
    <scope>NUCLEOTIDE SEQUENCE [LARGE SCALE GENOMIC DNA]</scope>
    <source>
        <strain evidence="3 4">4G-K06</strain>
    </source>
</reference>
<dbReference type="OrthoDB" id="5951236at2"/>
<comment type="caution">
    <text evidence="3">The sequence shown here is derived from an EMBL/GenBank/DDBJ whole genome shotgun (WGS) entry which is preliminary data.</text>
</comment>
<evidence type="ECO:0000256" key="1">
    <source>
        <dbReference type="SAM" id="MobiDB-lite"/>
    </source>
</evidence>
<accession>A0A370X957</accession>
<feature type="compositionally biased region" description="Low complexity" evidence="1">
    <location>
        <begin position="183"/>
        <end position="196"/>
    </location>
</feature>
<sequence>MKRFLLMAPLSLALTGCATVTVNYAPSSTMTLSGSEQLGAFKYAPGDTGKVKENQIRNTAIGNIMIDRNVGEYFKQALFDESRFVGIKMGQGPVVHGTINDFLIDDLGYSVDWTLDVTYVVDSVGGGAPCYNQQKVLKKHTAKFANAFGTLNEVVKDNIEEAFKDPAFVSCIQTTHVAAATAPPAPAPVAATTTTATPPPPQPESEAKPTAVASSPAPAADPAPVQQATPVATASTPTVDADLALAQTAANQVGCGAVKANGNSTYTAACGDYSVLISCDGGQCRPEHTIKGNSND</sequence>
<feature type="chain" id="PRO_5016877618" description="Lipoprotein" evidence="2">
    <location>
        <begin position="21"/>
        <end position="296"/>
    </location>
</feature>
<evidence type="ECO:0000256" key="2">
    <source>
        <dbReference type="SAM" id="SignalP"/>
    </source>
</evidence>
<keyword evidence="4" id="KW-1185">Reference proteome</keyword>
<gene>
    <name evidence="3" type="ORF">DWU98_02775</name>
</gene>
<dbReference type="AlphaFoldDB" id="A0A370X957"/>
<evidence type="ECO:0000313" key="3">
    <source>
        <dbReference type="EMBL" id="RDS84896.1"/>
    </source>
</evidence>
<keyword evidence="2" id="KW-0732">Signal</keyword>
<proteinExistence type="predicted"/>
<dbReference type="PROSITE" id="PS51257">
    <property type="entry name" value="PROKAR_LIPOPROTEIN"/>
    <property type="match status" value="1"/>
</dbReference>
<organism evidence="3 4">
    <name type="scientific">Dyella monticola</name>
    <dbReference type="NCBI Taxonomy" id="1927958"/>
    <lineage>
        <taxon>Bacteria</taxon>
        <taxon>Pseudomonadati</taxon>
        <taxon>Pseudomonadota</taxon>
        <taxon>Gammaproteobacteria</taxon>
        <taxon>Lysobacterales</taxon>
        <taxon>Rhodanobacteraceae</taxon>
        <taxon>Dyella</taxon>
    </lineage>
</organism>
<feature type="signal peptide" evidence="2">
    <location>
        <begin position="1"/>
        <end position="20"/>
    </location>
</feature>
<dbReference type="RefSeq" id="WP_147293182.1">
    <property type="nucleotide sequence ID" value="NZ_QRBE01000001.1"/>
</dbReference>
<feature type="region of interest" description="Disordered" evidence="1">
    <location>
        <begin position="183"/>
        <end position="234"/>
    </location>
</feature>
<name>A0A370X957_9GAMM</name>
<protein>
    <recommendedName>
        <fullName evidence="5">Lipoprotein</fullName>
    </recommendedName>
</protein>
<evidence type="ECO:0000313" key="4">
    <source>
        <dbReference type="Proteomes" id="UP000254258"/>
    </source>
</evidence>
<feature type="compositionally biased region" description="Low complexity" evidence="1">
    <location>
        <begin position="209"/>
        <end position="234"/>
    </location>
</feature>